<evidence type="ECO:0000256" key="1">
    <source>
        <dbReference type="ARBA" id="ARBA00022729"/>
    </source>
</evidence>
<dbReference type="Pfam" id="PF02563">
    <property type="entry name" value="Poly_export"/>
    <property type="match status" value="1"/>
</dbReference>
<accession>A0A117UT50</accession>
<keyword evidence="6" id="KW-1185">Reference proteome</keyword>
<dbReference type="InterPro" id="IPR049712">
    <property type="entry name" value="Poly_export"/>
</dbReference>
<keyword evidence="1 2" id="KW-0732">Signal</keyword>
<gene>
    <name evidence="5" type="ORF">AQZ52_16300</name>
</gene>
<dbReference type="RefSeq" id="WP_067913387.1">
    <property type="nucleotide sequence ID" value="NZ_KQ954246.1"/>
</dbReference>
<evidence type="ECO:0000259" key="3">
    <source>
        <dbReference type="Pfam" id="PF02563"/>
    </source>
</evidence>
<dbReference type="PANTHER" id="PTHR33619">
    <property type="entry name" value="POLYSACCHARIDE EXPORT PROTEIN GFCE-RELATED"/>
    <property type="match status" value="1"/>
</dbReference>
<comment type="caution">
    <text evidence="5">The sequence shown here is derived from an EMBL/GenBank/DDBJ whole genome shotgun (WGS) entry which is preliminary data.</text>
</comment>
<dbReference type="EMBL" id="LLZS01000009">
    <property type="protein sequence ID" value="KUR70391.1"/>
    <property type="molecule type" value="Genomic_DNA"/>
</dbReference>
<evidence type="ECO:0000313" key="5">
    <source>
        <dbReference type="EMBL" id="KUR70391.1"/>
    </source>
</evidence>
<dbReference type="SUPFAM" id="SSF142984">
    <property type="entry name" value="Nqo1 middle domain-like"/>
    <property type="match status" value="1"/>
</dbReference>
<feature type="domain" description="Soluble ligand binding" evidence="4">
    <location>
        <begin position="126"/>
        <end position="176"/>
    </location>
</feature>
<dbReference type="PANTHER" id="PTHR33619:SF3">
    <property type="entry name" value="POLYSACCHARIDE EXPORT PROTEIN GFCE-RELATED"/>
    <property type="match status" value="1"/>
</dbReference>
<reference evidence="5 6" key="1">
    <citation type="submission" date="2015-10" db="EMBL/GenBank/DDBJ databases">
        <title>Draft genome sequence of Novosphingobium fuchskuhlense DSM 25065 isolated from a surface water sample of the southwest basin of Lake Grosse Fuchskuhle.</title>
        <authorList>
            <person name="Ruckert C."/>
            <person name="Winkler A."/>
            <person name="Glaeser J."/>
            <person name="Grossart H.-P."/>
            <person name="Kalinowski J."/>
            <person name="Glaeser S."/>
        </authorList>
    </citation>
    <scope>NUCLEOTIDE SEQUENCE [LARGE SCALE GENOMIC DNA]</scope>
    <source>
        <strain evidence="5 6">FNE08-7</strain>
    </source>
</reference>
<dbReference type="AlphaFoldDB" id="A0A117UT50"/>
<dbReference type="STRING" id="1117702.AQZ52_16300"/>
<organism evidence="5 6">
    <name type="scientific">Novosphingobium fuchskuhlense</name>
    <dbReference type="NCBI Taxonomy" id="1117702"/>
    <lineage>
        <taxon>Bacteria</taxon>
        <taxon>Pseudomonadati</taxon>
        <taxon>Pseudomonadota</taxon>
        <taxon>Alphaproteobacteria</taxon>
        <taxon>Sphingomonadales</taxon>
        <taxon>Sphingomonadaceae</taxon>
        <taxon>Novosphingobium</taxon>
    </lineage>
</organism>
<dbReference type="Pfam" id="PF10531">
    <property type="entry name" value="SLBB"/>
    <property type="match status" value="1"/>
</dbReference>
<dbReference type="GO" id="GO:0015159">
    <property type="term" value="F:polysaccharide transmembrane transporter activity"/>
    <property type="evidence" value="ECO:0007669"/>
    <property type="project" value="InterPro"/>
</dbReference>
<evidence type="ECO:0000313" key="6">
    <source>
        <dbReference type="Proteomes" id="UP000058012"/>
    </source>
</evidence>
<feature type="domain" description="Polysaccharide export protein N-terminal" evidence="3">
    <location>
        <begin position="48"/>
        <end position="120"/>
    </location>
</feature>
<proteinExistence type="predicted"/>
<evidence type="ECO:0000256" key="2">
    <source>
        <dbReference type="SAM" id="SignalP"/>
    </source>
</evidence>
<feature type="signal peptide" evidence="2">
    <location>
        <begin position="1"/>
        <end position="32"/>
    </location>
</feature>
<dbReference type="Gene3D" id="3.10.560.10">
    <property type="entry name" value="Outer membrane lipoprotein wza domain like"/>
    <property type="match status" value="1"/>
</dbReference>
<dbReference type="InterPro" id="IPR019554">
    <property type="entry name" value="Soluble_ligand-bd"/>
</dbReference>
<name>A0A117UT50_9SPHN</name>
<evidence type="ECO:0000259" key="4">
    <source>
        <dbReference type="Pfam" id="PF10531"/>
    </source>
</evidence>
<feature type="chain" id="PRO_5007156901" evidence="2">
    <location>
        <begin position="33"/>
        <end position="200"/>
    </location>
</feature>
<sequence length="200" mass="21114">MNCKHDGPRGKRRHLALAVAGAAALMLGGCAAAGAPPISTADVAAGLETYRLGAGDKVRVTVFNEPSLTGEYNITPAGSLAFPLIGVVAAGGRTIEAVQQELTAKLAEGYVNDPRVSIEVLNYRPFYILGEVNRPGEYSYASGMTVEQAIARAGGFTYRANEKTVFLRRQTGQGESAVPLRSAQVAVLPGDTIRVGERYF</sequence>
<dbReference type="InterPro" id="IPR003715">
    <property type="entry name" value="Poly_export_N"/>
</dbReference>
<dbReference type="Gene3D" id="3.30.1950.10">
    <property type="entry name" value="wza like domain"/>
    <property type="match status" value="1"/>
</dbReference>
<dbReference type="PROSITE" id="PS51257">
    <property type="entry name" value="PROKAR_LIPOPROTEIN"/>
    <property type="match status" value="1"/>
</dbReference>
<dbReference type="Proteomes" id="UP000058012">
    <property type="component" value="Unassembled WGS sequence"/>
</dbReference>
<protein>
    <submittedName>
        <fullName evidence="5">Polysaccharide biosynthesis protein</fullName>
    </submittedName>
</protein>
<dbReference type="OrthoDB" id="197007at2"/>